<keyword evidence="2" id="KW-0238">DNA-binding</keyword>
<dbReference type="PANTHER" id="PTHR42756">
    <property type="entry name" value="TRANSCRIPTIONAL REGULATOR, MARR"/>
    <property type="match status" value="1"/>
</dbReference>
<dbReference type="SUPFAM" id="SSF46785">
    <property type="entry name" value="Winged helix' DNA-binding domain"/>
    <property type="match status" value="1"/>
</dbReference>
<dbReference type="PANTHER" id="PTHR42756:SF1">
    <property type="entry name" value="TRANSCRIPTIONAL REPRESSOR OF EMRAB OPERON"/>
    <property type="match status" value="1"/>
</dbReference>
<reference evidence="5 6" key="1">
    <citation type="submission" date="2019-02" db="EMBL/GenBank/DDBJ databases">
        <title>Complete Genome Sequence and Methylome Analysis of free living Spirochaetas.</title>
        <authorList>
            <person name="Fomenkov A."/>
            <person name="Dubinina G."/>
            <person name="Leshcheva N."/>
            <person name="Mikheeva N."/>
            <person name="Grabovich M."/>
            <person name="Vincze T."/>
            <person name="Roberts R.J."/>
        </authorList>
    </citation>
    <scope>NUCLEOTIDE SEQUENCE [LARGE SCALE GENOMIC DNA]</scope>
    <source>
        <strain evidence="5 6">K2</strain>
    </source>
</reference>
<dbReference type="PROSITE" id="PS50995">
    <property type="entry name" value="HTH_MARR_2"/>
    <property type="match status" value="1"/>
</dbReference>
<protein>
    <submittedName>
        <fullName evidence="5">MarR family transcriptional regulator</fullName>
    </submittedName>
</protein>
<dbReference type="InterPro" id="IPR036388">
    <property type="entry name" value="WH-like_DNA-bd_sf"/>
</dbReference>
<evidence type="ECO:0000313" key="5">
    <source>
        <dbReference type="EMBL" id="QEN06573.1"/>
    </source>
</evidence>
<evidence type="ECO:0000313" key="6">
    <source>
        <dbReference type="Proteomes" id="UP000324209"/>
    </source>
</evidence>
<feature type="domain" description="HTH marR-type" evidence="4">
    <location>
        <begin position="1"/>
        <end position="133"/>
    </location>
</feature>
<dbReference type="OrthoDB" id="3254893at2"/>
<dbReference type="PROSITE" id="PS01117">
    <property type="entry name" value="HTH_MARR_1"/>
    <property type="match status" value="1"/>
</dbReference>
<dbReference type="PRINTS" id="PR00598">
    <property type="entry name" value="HTHMARR"/>
</dbReference>
<dbReference type="InterPro" id="IPR000835">
    <property type="entry name" value="HTH_MarR-typ"/>
</dbReference>
<evidence type="ECO:0000256" key="2">
    <source>
        <dbReference type="ARBA" id="ARBA00023125"/>
    </source>
</evidence>
<name>A0A5C1QET5_9SPIO</name>
<dbReference type="SMART" id="SM00347">
    <property type="entry name" value="HTH_MARR"/>
    <property type="match status" value="1"/>
</dbReference>
<dbReference type="EMBL" id="CP036150">
    <property type="protein sequence ID" value="QEN06573.1"/>
    <property type="molecule type" value="Genomic_DNA"/>
</dbReference>
<dbReference type="Pfam" id="PF01047">
    <property type="entry name" value="MarR"/>
    <property type="match status" value="1"/>
</dbReference>
<gene>
    <name evidence="5" type="ORF">EXM22_00680</name>
</gene>
<dbReference type="GO" id="GO:0003677">
    <property type="term" value="F:DNA binding"/>
    <property type="evidence" value="ECO:0007669"/>
    <property type="project" value="UniProtKB-KW"/>
</dbReference>
<dbReference type="InterPro" id="IPR036390">
    <property type="entry name" value="WH_DNA-bd_sf"/>
</dbReference>
<evidence type="ECO:0000256" key="1">
    <source>
        <dbReference type="ARBA" id="ARBA00023015"/>
    </source>
</evidence>
<dbReference type="GO" id="GO:0003700">
    <property type="term" value="F:DNA-binding transcription factor activity"/>
    <property type="evidence" value="ECO:0007669"/>
    <property type="project" value="InterPro"/>
</dbReference>
<keyword evidence="6" id="KW-1185">Reference proteome</keyword>
<dbReference type="RefSeq" id="WP_149484656.1">
    <property type="nucleotide sequence ID" value="NZ_CP036150.1"/>
</dbReference>
<evidence type="ECO:0000259" key="4">
    <source>
        <dbReference type="PROSITE" id="PS50995"/>
    </source>
</evidence>
<dbReference type="InterPro" id="IPR023187">
    <property type="entry name" value="Tscrpt_reg_MarR-type_CS"/>
</dbReference>
<accession>A0A5C1QET5</accession>
<dbReference type="KEGG" id="ock:EXM22_00680"/>
<proteinExistence type="predicted"/>
<sequence>MDNTGSIFTDTARLHHRYHHNIFMSYDLYRGQNRLFDKLSESGEVSQTELARKMNIAPATLTRMVQNMEKKGYITRKKDKLDQRITLISLTPKGQNTRSSINQKLEDIDQRIFKNFTEDERRILKDMLLRIQDHLLKELKDENNN</sequence>
<dbReference type="AlphaFoldDB" id="A0A5C1QET5"/>
<keyword evidence="3" id="KW-0804">Transcription</keyword>
<evidence type="ECO:0000256" key="3">
    <source>
        <dbReference type="ARBA" id="ARBA00023163"/>
    </source>
</evidence>
<dbReference type="Gene3D" id="1.10.10.10">
    <property type="entry name" value="Winged helix-like DNA-binding domain superfamily/Winged helix DNA-binding domain"/>
    <property type="match status" value="1"/>
</dbReference>
<dbReference type="Proteomes" id="UP000324209">
    <property type="component" value="Chromosome"/>
</dbReference>
<keyword evidence="1" id="KW-0805">Transcription regulation</keyword>
<organism evidence="5 6">
    <name type="scientific">Oceanispirochaeta crateris</name>
    <dbReference type="NCBI Taxonomy" id="2518645"/>
    <lineage>
        <taxon>Bacteria</taxon>
        <taxon>Pseudomonadati</taxon>
        <taxon>Spirochaetota</taxon>
        <taxon>Spirochaetia</taxon>
        <taxon>Spirochaetales</taxon>
        <taxon>Spirochaetaceae</taxon>
        <taxon>Oceanispirochaeta</taxon>
    </lineage>
</organism>